<reference evidence="1 2" key="2">
    <citation type="journal article" date="2022" name="Mol. Ecol. Resour.">
        <title>The genomes of chicory, endive, great burdock and yacon provide insights into Asteraceae paleo-polyploidization history and plant inulin production.</title>
        <authorList>
            <person name="Fan W."/>
            <person name="Wang S."/>
            <person name="Wang H."/>
            <person name="Wang A."/>
            <person name="Jiang F."/>
            <person name="Liu H."/>
            <person name="Zhao H."/>
            <person name="Xu D."/>
            <person name="Zhang Y."/>
        </authorList>
    </citation>
    <scope>NUCLEOTIDE SEQUENCE [LARGE SCALE GENOMIC DNA]</scope>
    <source>
        <strain evidence="2">cv. Punajuju</strain>
        <tissue evidence="1">Leaves</tissue>
    </source>
</reference>
<comment type="caution">
    <text evidence="1">The sequence shown here is derived from an EMBL/GenBank/DDBJ whole genome shotgun (WGS) entry which is preliminary data.</text>
</comment>
<evidence type="ECO:0000313" key="2">
    <source>
        <dbReference type="Proteomes" id="UP001055811"/>
    </source>
</evidence>
<dbReference type="Proteomes" id="UP001055811">
    <property type="component" value="Linkage Group LG08"/>
</dbReference>
<gene>
    <name evidence="1" type="ORF">L2E82_45731</name>
</gene>
<dbReference type="EMBL" id="CM042016">
    <property type="protein sequence ID" value="KAI3701087.1"/>
    <property type="molecule type" value="Genomic_DNA"/>
</dbReference>
<reference evidence="2" key="1">
    <citation type="journal article" date="2022" name="Mol. Ecol. Resour.">
        <title>The genomes of chicory, endive, great burdock and yacon provide insights into Asteraceae palaeo-polyploidization history and plant inulin production.</title>
        <authorList>
            <person name="Fan W."/>
            <person name="Wang S."/>
            <person name="Wang H."/>
            <person name="Wang A."/>
            <person name="Jiang F."/>
            <person name="Liu H."/>
            <person name="Zhao H."/>
            <person name="Xu D."/>
            <person name="Zhang Y."/>
        </authorList>
    </citation>
    <scope>NUCLEOTIDE SEQUENCE [LARGE SCALE GENOMIC DNA]</scope>
    <source>
        <strain evidence="2">cv. Punajuju</strain>
    </source>
</reference>
<organism evidence="1 2">
    <name type="scientific">Cichorium intybus</name>
    <name type="common">Chicory</name>
    <dbReference type="NCBI Taxonomy" id="13427"/>
    <lineage>
        <taxon>Eukaryota</taxon>
        <taxon>Viridiplantae</taxon>
        <taxon>Streptophyta</taxon>
        <taxon>Embryophyta</taxon>
        <taxon>Tracheophyta</taxon>
        <taxon>Spermatophyta</taxon>
        <taxon>Magnoliopsida</taxon>
        <taxon>eudicotyledons</taxon>
        <taxon>Gunneridae</taxon>
        <taxon>Pentapetalae</taxon>
        <taxon>asterids</taxon>
        <taxon>campanulids</taxon>
        <taxon>Asterales</taxon>
        <taxon>Asteraceae</taxon>
        <taxon>Cichorioideae</taxon>
        <taxon>Cichorieae</taxon>
        <taxon>Cichoriinae</taxon>
        <taxon>Cichorium</taxon>
    </lineage>
</organism>
<accession>A0ACB8ZTD2</accession>
<evidence type="ECO:0000313" key="1">
    <source>
        <dbReference type="EMBL" id="KAI3701087.1"/>
    </source>
</evidence>
<protein>
    <submittedName>
        <fullName evidence="1">Uncharacterized protein</fullName>
    </submittedName>
</protein>
<keyword evidence="2" id="KW-1185">Reference proteome</keyword>
<name>A0ACB8ZTD2_CICIN</name>
<sequence>MIAKMYNLFNASQQQTQANTKAIANMERQIAQMAEDQRKRDSGKLPSTTEINPNHTQRAGKEHVNAVEAEWRKVTEEDLLGHKDEVEVEEGKNKNEEDTQIEKETQVKEHKEVPMDEQPVVAGIKKKKEKKDAPEDTKILQEMCEKNGKSKTPTPDMVRLTVKASEALLGTLPKKERDPGSPLITVMVGDVVIRNTLLDLGASVNLLPGYLYDKYKNEELEPAKTVLQLADKSMKVSRGKLTNVKVKVGDFFYPVDFLVMEYESLEDAPVLILGRPFFATAGAIMDCMTRDLDISFGTSSPLMAPGTRDKCKIWTQEGEGGKEEIPRETKKHPLSTVDKVQLLDMMEMMELKHQQYEKDAQCREAKDIAGNIGSRFGTRNKKDDATGRLEIVGGSRVIGTRQVWGHTKDFRDFENHNAAGSKARRGIAIQPDAQGLDWRHARRGSLLRVLRKSIGQKPFISYGEPHLMAFRRGHPFLQFPEILESTPEYAGLWAELEPFLHRTWSVGGFTFTCHGWERLMANGDDVVYTELLLEFLSTVRYTPASREARS</sequence>
<proteinExistence type="predicted"/>